<keyword evidence="2" id="KW-0804">Transcription</keyword>
<dbReference type="Proteomes" id="UP000054266">
    <property type="component" value="Unassembled WGS sequence"/>
</dbReference>
<proteinExistence type="predicted"/>
<comment type="subcellular location">
    <subcellularLocation>
        <location evidence="1">Nucleus</location>
    </subcellularLocation>
</comment>
<dbReference type="InterPro" id="IPR036322">
    <property type="entry name" value="WD40_repeat_dom_sf"/>
</dbReference>
<evidence type="ECO:0000256" key="1">
    <source>
        <dbReference type="ARBA" id="ARBA00004123"/>
    </source>
</evidence>
<keyword evidence="6" id="KW-1185">Reference proteome</keyword>
<evidence type="ECO:0000313" key="6">
    <source>
        <dbReference type="Proteomes" id="UP000054266"/>
    </source>
</evidence>
<dbReference type="PANTHER" id="PTHR15052:SF2">
    <property type="entry name" value="GENERAL TRANSCRIPTION FACTOR 3C POLYPEPTIDE 2"/>
    <property type="match status" value="1"/>
</dbReference>
<keyword evidence="3" id="KW-0539">Nucleus</keyword>
<reference evidence="5 6" key="1">
    <citation type="submission" date="2015-01" db="EMBL/GenBank/DDBJ databases">
        <title>The Genome Sequence of Capronia semiimmersa CBS27337.</title>
        <authorList>
            <consortium name="The Broad Institute Genomics Platform"/>
            <person name="Cuomo C."/>
            <person name="de Hoog S."/>
            <person name="Gorbushina A."/>
            <person name="Stielow B."/>
            <person name="Teixiera M."/>
            <person name="Abouelleil A."/>
            <person name="Chapman S.B."/>
            <person name="Priest M."/>
            <person name="Young S.K."/>
            <person name="Wortman J."/>
            <person name="Nusbaum C."/>
            <person name="Birren B."/>
        </authorList>
    </citation>
    <scope>NUCLEOTIDE SEQUENCE [LARGE SCALE GENOMIC DNA]</scope>
    <source>
        <strain evidence="5 6">CBS 27337</strain>
    </source>
</reference>
<dbReference type="AlphaFoldDB" id="A0A0D2G803"/>
<dbReference type="SUPFAM" id="SSF50978">
    <property type="entry name" value="WD40 repeat-like"/>
    <property type="match status" value="1"/>
</dbReference>
<dbReference type="STRING" id="5601.A0A0D2G803"/>
<dbReference type="PANTHER" id="PTHR15052">
    <property type="entry name" value="RNA POLYMERASE III TRANSCRIPTION INITIATION FACTOR COMPLEX SUBUNIT"/>
    <property type="match status" value="1"/>
</dbReference>
<dbReference type="InterPro" id="IPR015943">
    <property type="entry name" value="WD40/YVTN_repeat-like_dom_sf"/>
</dbReference>
<dbReference type="EMBL" id="KN846958">
    <property type="protein sequence ID" value="KIW67999.1"/>
    <property type="molecule type" value="Genomic_DNA"/>
</dbReference>
<protein>
    <submittedName>
        <fullName evidence="5">Uncharacterized protein</fullName>
    </submittedName>
</protein>
<evidence type="ECO:0000313" key="5">
    <source>
        <dbReference type="EMBL" id="KIW67999.1"/>
    </source>
</evidence>
<dbReference type="HOGENOM" id="CLU_018776_0_0_1"/>
<dbReference type="InterPro" id="IPR052416">
    <property type="entry name" value="GTF3C_component"/>
</dbReference>
<evidence type="ECO:0000256" key="3">
    <source>
        <dbReference type="ARBA" id="ARBA00023242"/>
    </source>
</evidence>
<feature type="compositionally biased region" description="Basic and acidic residues" evidence="4">
    <location>
        <begin position="25"/>
        <end position="34"/>
    </location>
</feature>
<dbReference type="Gene3D" id="2.130.10.10">
    <property type="entry name" value="YVTN repeat-like/Quinoprotein amine dehydrogenase"/>
    <property type="match status" value="1"/>
</dbReference>
<feature type="region of interest" description="Disordered" evidence="4">
    <location>
        <begin position="1"/>
        <end position="123"/>
    </location>
</feature>
<evidence type="ECO:0000256" key="4">
    <source>
        <dbReference type="SAM" id="MobiDB-lite"/>
    </source>
</evidence>
<feature type="region of interest" description="Disordered" evidence="4">
    <location>
        <begin position="175"/>
        <end position="202"/>
    </location>
</feature>
<feature type="region of interest" description="Disordered" evidence="4">
    <location>
        <begin position="653"/>
        <end position="675"/>
    </location>
</feature>
<feature type="region of interest" description="Disordered" evidence="4">
    <location>
        <begin position="700"/>
        <end position="728"/>
    </location>
</feature>
<gene>
    <name evidence="5" type="ORF">PV04_03975</name>
</gene>
<feature type="compositionally biased region" description="Polar residues" evidence="4">
    <location>
        <begin position="185"/>
        <end position="202"/>
    </location>
</feature>
<dbReference type="GO" id="GO:0000127">
    <property type="term" value="C:transcription factor TFIIIC complex"/>
    <property type="evidence" value="ECO:0007669"/>
    <property type="project" value="TreeGrafter"/>
</dbReference>
<dbReference type="GO" id="GO:0006383">
    <property type="term" value="P:transcription by RNA polymerase III"/>
    <property type="evidence" value="ECO:0007669"/>
    <property type="project" value="TreeGrafter"/>
</dbReference>
<organism evidence="5 6">
    <name type="scientific">Phialophora macrospora</name>
    <dbReference type="NCBI Taxonomy" id="1851006"/>
    <lineage>
        <taxon>Eukaryota</taxon>
        <taxon>Fungi</taxon>
        <taxon>Dikarya</taxon>
        <taxon>Ascomycota</taxon>
        <taxon>Pezizomycotina</taxon>
        <taxon>Eurotiomycetes</taxon>
        <taxon>Chaetothyriomycetidae</taxon>
        <taxon>Chaetothyriales</taxon>
        <taxon>Herpotrichiellaceae</taxon>
        <taxon>Phialophora</taxon>
    </lineage>
</organism>
<name>A0A0D2G803_9EURO</name>
<sequence length="768" mass="84493">MAEPRRSGRQRKVTSKYANAGWTKETLRRLRESSESSGSSPPESQPSSDSEDDGVPDVGLTLDHGEDDDSMVSAASNGPSDVDSPQEDEEDISIASDEAGSSRPSKPRPFSAPTSETARSRGIQFPRDFAKAAAYPGIFGPAVEDLFDVLRARDTWLRARDITLPSRQTLLTALTQSNELRETTGEQPIGSQAQRRGPSSASSLCDSLRARQALVPIGEAELREKYLVPGSPSHPIVLGPWAKQKRYNLGYLSTMDYGKAWPIEDKQRSTGTAQNAELPSEDTYHQGWLLNIGDKVQCLAWAPCPGPVQYLAVTVRCTSKQRRMAHGSESERPAFHPSPPYPSSIQIWAFDTAELGCKGIRTLDMTREPKLVVVLATNWGNIRRLKWCPLDSDSGGSVIGLLGTVSSDGHARVVAVPLPPDDPTEVHTSTYRIERSGLDIPPHCDTIFTSLTFAGASDLLLGTANGYINLYDLSEETNPNQAPTSYMHQQLHHTYIISICSALDPHSTLVASTSASGDLVLTDLRSPDHDRVVVPRTCFPNRDLVYMPFTRSFIAVLDRSGNGQVERNAATLVACHHIRQFPSLLKVAKLPHWSGAATALAGSHWHPCILVGNAKGQVLATNYLRKILPYRRTDHRKAVGPYMQKICEYDWRPLTEEEQGGQGQEKEEEEEEQGKEAFDLYHGRDVRPGMSRFHEGFKPEKIEVGNPKPSWKKAKKNKNEETGNGEAVFEEEQAVTTIEWNPNGPCAGIVAMGWGSGIVRVQDLAYDP</sequence>
<accession>A0A0D2G803</accession>
<dbReference type="GO" id="GO:0005634">
    <property type="term" value="C:nucleus"/>
    <property type="evidence" value="ECO:0007669"/>
    <property type="project" value="UniProtKB-SubCell"/>
</dbReference>
<evidence type="ECO:0000256" key="2">
    <source>
        <dbReference type="ARBA" id="ARBA00023163"/>
    </source>
</evidence>
<feature type="compositionally biased region" description="Low complexity" evidence="4">
    <location>
        <begin position="35"/>
        <end position="48"/>
    </location>
</feature>